<feature type="compositionally biased region" description="Polar residues" evidence="1">
    <location>
        <begin position="60"/>
        <end position="88"/>
    </location>
</feature>
<comment type="caution">
    <text evidence="2">The sequence shown here is derived from an EMBL/GenBank/DDBJ whole genome shotgun (WGS) entry which is preliminary data.</text>
</comment>
<dbReference type="EMBL" id="MIPT01000001">
    <property type="protein sequence ID" value="OHT18802.1"/>
    <property type="molecule type" value="Genomic_DNA"/>
</dbReference>
<evidence type="ECO:0000313" key="3">
    <source>
        <dbReference type="Proteomes" id="UP000179467"/>
    </source>
</evidence>
<dbReference type="AlphaFoldDB" id="A0A1S1HAC6"/>
<gene>
    <name evidence="2" type="ORF">BHE75_00779</name>
</gene>
<reference evidence="2 3" key="1">
    <citation type="submission" date="2016-09" db="EMBL/GenBank/DDBJ databases">
        <title>Metabolic pathway, cell adaptation mechanisms and a novel monoxygenase revealed through proteogenomic-transcription analysis of a Sphingomonas haloaromaticamans strain degrading the fungicide ortho-phenylphenol.</title>
        <authorList>
            <person name="Perruchon C."/>
            <person name="Papadopoulou E.S."/>
            <person name="Rousidou C."/>
            <person name="Vasileiadis S."/>
            <person name="Tanou G."/>
            <person name="Amoutzias G."/>
            <person name="Molassiotis A."/>
            <person name="Karpouzas D.G."/>
        </authorList>
    </citation>
    <scope>NUCLEOTIDE SEQUENCE [LARGE SCALE GENOMIC DNA]</scope>
    <source>
        <strain evidence="2 3">P3</strain>
    </source>
</reference>
<evidence type="ECO:0000313" key="2">
    <source>
        <dbReference type="EMBL" id="OHT18802.1"/>
    </source>
</evidence>
<evidence type="ECO:0000256" key="1">
    <source>
        <dbReference type="SAM" id="MobiDB-lite"/>
    </source>
</evidence>
<accession>A0A1S1HAC6</accession>
<proteinExistence type="predicted"/>
<keyword evidence="3" id="KW-1185">Reference proteome</keyword>
<sequence>MPGRSADTSAALAGSTRKLPPSMRKSGAPSGSPWRSACPDGSTGTQAMPGRLAMSKAGATGSSTKSPASSRTGSPAANVSQQPPSTTIAKPGMP</sequence>
<protein>
    <submittedName>
        <fullName evidence="2">Uncharacterized protein</fullName>
    </submittedName>
</protein>
<name>A0A1S1HAC6_9SPHN</name>
<organism evidence="2 3">
    <name type="scientific">Edaphosphingomonas haloaromaticamans</name>
    <dbReference type="NCBI Taxonomy" id="653954"/>
    <lineage>
        <taxon>Bacteria</taxon>
        <taxon>Pseudomonadati</taxon>
        <taxon>Pseudomonadota</taxon>
        <taxon>Alphaproteobacteria</taxon>
        <taxon>Sphingomonadales</taxon>
        <taxon>Rhizorhabdaceae</taxon>
        <taxon>Edaphosphingomonas</taxon>
    </lineage>
</organism>
<feature type="region of interest" description="Disordered" evidence="1">
    <location>
        <begin position="1"/>
        <end position="94"/>
    </location>
</feature>
<dbReference type="Proteomes" id="UP000179467">
    <property type="component" value="Unassembled WGS sequence"/>
</dbReference>